<feature type="compositionally biased region" description="Polar residues" evidence="1">
    <location>
        <begin position="120"/>
        <end position="141"/>
    </location>
</feature>
<proteinExistence type="predicted"/>
<keyword evidence="2" id="KW-0472">Membrane</keyword>
<evidence type="ECO:0000313" key="4">
    <source>
        <dbReference type="Proteomes" id="UP001153620"/>
    </source>
</evidence>
<dbReference type="AlphaFoldDB" id="A0A9N9S4J3"/>
<keyword evidence="2" id="KW-0812">Transmembrane</keyword>
<dbReference type="Proteomes" id="UP001153620">
    <property type="component" value="Chromosome 4"/>
</dbReference>
<gene>
    <name evidence="3" type="ORF">CHIRRI_LOCUS13033</name>
</gene>
<feature type="transmembrane region" description="Helical" evidence="2">
    <location>
        <begin position="9"/>
        <end position="26"/>
    </location>
</feature>
<organism evidence="3 4">
    <name type="scientific">Chironomus riparius</name>
    <dbReference type="NCBI Taxonomy" id="315576"/>
    <lineage>
        <taxon>Eukaryota</taxon>
        <taxon>Metazoa</taxon>
        <taxon>Ecdysozoa</taxon>
        <taxon>Arthropoda</taxon>
        <taxon>Hexapoda</taxon>
        <taxon>Insecta</taxon>
        <taxon>Pterygota</taxon>
        <taxon>Neoptera</taxon>
        <taxon>Endopterygota</taxon>
        <taxon>Diptera</taxon>
        <taxon>Nematocera</taxon>
        <taxon>Chironomoidea</taxon>
        <taxon>Chironomidae</taxon>
        <taxon>Chironominae</taxon>
        <taxon>Chironomus</taxon>
    </lineage>
</organism>
<evidence type="ECO:0000256" key="2">
    <source>
        <dbReference type="SAM" id="Phobius"/>
    </source>
</evidence>
<keyword evidence="4" id="KW-1185">Reference proteome</keyword>
<dbReference type="EMBL" id="OU895880">
    <property type="protein sequence ID" value="CAG9810216.1"/>
    <property type="molecule type" value="Genomic_DNA"/>
</dbReference>
<protein>
    <submittedName>
        <fullName evidence="3">Uncharacterized protein</fullName>
    </submittedName>
</protein>
<evidence type="ECO:0000313" key="3">
    <source>
        <dbReference type="EMBL" id="CAG9810216.1"/>
    </source>
</evidence>
<name>A0A9N9S4J3_9DIPT</name>
<reference evidence="3" key="1">
    <citation type="submission" date="2022-01" db="EMBL/GenBank/DDBJ databases">
        <authorList>
            <person name="King R."/>
        </authorList>
    </citation>
    <scope>NUCLEOTIDE SEQUENCE</scope>
</reference>
<feature type="region of interest" description="Disordered" evidence="1">
    <location>
        <begin position="120"/>
        <end position="156"/>
    </location>
</feature>
<accession>A0A9N9S4J3</accession>
<keyword evidence="2" id="KW-1133">Transmembrane helix</keyword>
<evidence type="ECO:0000256" key="1">
    <source>
        <dbReference type="SAM" id="MobiDB-lite"/>
    </source>
</evidence>
<sequence length="178" mass="20437">MEYYSKKSISFHVIFILVIPVIYGIYRCLKYLCRNDSFSKMRNSTDSSSYTAPVVVTSYTRQAPGTAHLSATRSDIPRQQKTSNSYVRIKKPFSRIGWDGPQVPKPHQSRQLNRDSPYYSQLSHSTQEPYAPHQSNYSQKSDIPAPSAPYFADESVDIPPQYNEAVTFLTREHKESQM</sequence>
<reference evidence="3" key="2">
    <citation type="submission" date="2022-10" db="EMBL/GenBank/DDBJ databases">
        <authorList>
            <consortium name="ENA_rothamsted_submissions"/>
            <consortium name="culmorum"/>
            <person name="King R."/>
        </authorList>
    </citation>
    <scope>NUCLEOTIDE SEQUENCE</scope>
</reference>